<keyword evidence="2" id="KW-1185">Reference proteome</keyword>
<dbReference type="Proteomes" id="UP001283361">
    <property type="component" value="Unassembled WGS sequence"/>
</dbReference>
<evidence type="ECO:0000313" key="2">
    <source>
        <dbReference type="Proteomes" id="UP001283361"/>
    </source>
</evidence>
<sequence>MIQLRENFSGHGRKKLSAQIDDLTGAGAVYSASSFVYSERRLAVRKHMSLSVRDSLRPTACGTCGKCCIPDSVELFMFESRSTLAFMKNTIRLYARSKCEESWTKEERRKIRMGITLTGKLSVSNCLPCPHKVSPGGVCVLLVSPDRQVGHDKIGTGAVTPSVISSNSGWFKRF</sequence>
<comment type="caution">
    <text evidence="1">The sequence shown here is derived from an EMBL/GenBank/DDBJ whole genome shotgun (WGS) entry which is preliminary data.</text>
</comment>
<organism evidence="1 2">
    <name type="scientific">Elysia crispata</name>
    <name type="common">lettuce slug</name>
    <dbReference type="NCBI Taxonomy" id="231223"/>
    <lineage>
        <taxon>Eukaryota</taxon>
        <taxon>Metazoa</taxon>
        <taxon>Spiralia</taxon>
        <taxon>Lophotrochozoa</taxon>
        <taxon>Mollusca</taxon>
        <taxon>Gastropoda</taxon>
        <taxon>Heterobranchia</taxon>
        <taxon>Euthyneura</taxon>
        <taxon>Panpulmonata</taxon>
        <taxon>Sacoglossa</taxon>
        <taxon>Placobranchoidea</taxon>
        <taxon>Plakobranchidae</taxon>
        <taxon>Elysia</taxon>
    </lineage>
</organism>
<reference evidence="1" key="1">
    <citation type="journal article" date="2023" name="G3 (Bethesda)">
        <title>A reference genome for the long-term kleptoplast-retaining sea slug Elysia crispata morphotype clarki.</title>
        <authorList>
            <person name="Eastman K.E."/>
            <person name="Pendleton A.L."/>
            <person name="Shaikh M.A."/>
            <person name="Suttiyut T."/>
            <person name="Ogas R."/>
            <person name="Tomko P."/>
            <person name="Gavelis G."/>
            <person name="Widhalm J.R."/>
            <person name="Wisecaver J.H."/>
        </authorList>
    </citation>
    <scope>NUCLEOTIDE SEQUENCE</scope>
    <source>
        <strain evidence="1">ECLA1</strain>
    </source>
</reference>
<gene>
    <name evidence="1" type="ORF">RRG08_048536</name>
</gene>
<name>A0AAE1B6X7_9GAST</name>
<dbReference type="EMBL" id="JAWDGP010000534">
    <property type="protein sequence ID" value="KAK3799812.1"/>
    <property type="molecule type" value="Genomic_DNA"/>
</dbReference>
<dbReference type="AlphaFoldDB" id="A0AAE1B6X7"/>
<evidence type="ECO:0000313" key="1">
    <source>
        <dbReference type="EMBL" id="KAK3799812.1"/>
    </source>
</evidence>
<protein>
    <submittedName>
        <fullName evidence="1">Uncharacterized protein</fullName>
    </submittedName>
</protein>
<accession>A0AAE1B6X7</accession>
<proteinExistence type="predicted"/>